<accession>A0A9N8Z0E9</accession>
<evidence type="ECO:0000256" key="2">
    <source>
        <dbReference type="SAM" id="Coils"/>
    </source>
</evidence>
<dbReference type="PANTHER" id="PTHR12674:SF2">
    <property type="entry name" value="PREFOLDIN SUBUNIT 5"/>
    <property type="match status" value="1"/>
</dbReference>
<dbReference type="GO" id="GO:1990115">
    <property type="term" value="P:RNA polymerase III assembly"/>
    <property type="evidence" value="ECO:0007669"/>
    <property type="project" value="TreeGrafter"/>
</dbReference>
<dbReference type="GO" id="GO:0016272">
    <property type="term" value="C:prefoldin complex"/>
    <property type="evidence" value="ECO:0007669"/>
    <property type="project" value="InterPro"/>
</dbReference>
<dbReference type="GO" id="GO:0051082">
    <property type="term" value="F:unfolded protein binding"/>
    <property type="evidence" value="ECO:0007669"/>
    <property type="project" value="InterPro"/>
</dbReference>
<feature type="coiled-coil region" evidence="2">
    <location>
        <begin position="7"/>
        <end position="41"/>
    </location>
</feature>
<name>A0A9N8Z0E9_9GLOM</name>
<dbReference type="Pfam" id="PF02996">
    <property type="entry name" value="Prefoldin"/>
    <property type="match status" value="1"/>
</dbReference>
<dbReference type="OrthoDB" id="10267474at2759"/>
<organism evidence="3 4">
    <name type="scientific">Paraglomus occultum</name>
    <dbReference type="NCBI Taxonomy" id="144539"/>
    <lineage>
        <taxon>Eukaryota</taxon>
        <taxon>Fungi</taxon>
        <taxon>Fungi incertae sedis</taxon>
        <taxon>Mucoromycota</taxon>
        <taxon>Glomeromycotina</taxon>
        <taxon>Glomeromycetes</taxon>
        <taxon>Paraglomerales</taxon>
        <taxon>Paraglomeraceae</taxon>
        <taxon>Paraglomus</taxon>
    </lineage>
</organism>
<dbReference type="EMBL" id="CAJVPJ010000054">
    <property type="protein sequence ID" value="CAG8467876.1"/>
    <property type="molecule type" value="Genomic_DNA"/>
</dbReference>
<dbReference type="AlphaFoldDB" id="A0A9N8Z0E9"/>
<dbReference type="GO" id="GO:0006457">
    <property type="term" value="P:protein folding"/>
    <property type="evidence" value="ECO:0007669"/>
    <property type="project" value="InterPro"/>
</dbReference>
<dbReference type="InterPro" id="IPR004127">
    <property type="entry name" value="Prefoldin_subunit_alpha"/>
</dbReference>
<gene>
    <name evidence="3" type="ORF">POCULU_LOCUS889</name>
</gene>
<dbReference type="PANTHER" id="PTHR12674">
    <property type="entry name" value="PREFOLDIN SUBUNIT 5"/>
    <property type="match status" value="1"/>
</dbReference>
<dbReference type="GO" id="GO:0005737">
    <property type="term" value="C:cytoplasm"/>
    <property type="evidence" value="ECO:0007669"/>
    <property type="project" value="TreeGrafter"/>
</dbReference>
<evidence type="ECO:0000256" key="1">
    <source>
        <dbReference type="ARBA" id="ARBA00010048"/>
    </source>
</evidence>
<evidence type="ECO:0000313" key="3">
    <source>
        <dbReference type="EMBL" id="CAG8467876.1"/>
    </source>
</evidence>
<dbReference type="GO" id="GO:1990113">
    <property type="term" value="P:RNA polymerase I assembly"/>
    <property type="evidence" value="ECO:0007669"/>
    <property type="project" value="TreeGrafter"/>
</dbReference>
<reference evidence="3" key="1">
    <citation type="submission" date="2021-06" db="EMBL/GenBank/DDBJ databases">
        <authorList>
            <person name="Kallberg Y."/>
            <person name="Tangrot J."/>
            <person name="Rosling A."/>
        </authorList>
    </citation>
    <scope>NUCLEOTIDE SEQUENCE</scope>
    <source>
        <strain evidence="3">IA702</strain>
    </source>
</reference>
<sequence length="132" mass="14902">MSSSKTIELTDLEISQLIDVKKQLEAELAHLSTSYGQLKQAQNRFQDCVESVEEIQLADIEKVIVDVGTGYYVEKDIPDAIKFYVEKVDYVKKNLETLDQTITIKQNNLQATIDVMQMKISLMANAKPSSSK</sequence>
<dbReference type="InterPro" id="IPR011599">
    <property type="entry name" value="PFD_alpha_archaea"/>
</dbReference>
<dbReference type="SUPFAM" id="SSF46579">
    <property type="entry name" value="Prefoldin"/>
    <property type="match status" value="1"/>
</dbReference>
<dbReference type="GO" id="GO:1990114">
    <property type="term" value="P:RNA polymerase II core complex assembly"/>
    <property type="evidence" value="ECO:0007669"/>
    <property type="project" value="TreeGrafter"/>
</dbReference>
<keyword evidence="4" id="KW-1185">Reference proteome</keyword>
<dbReference type="CDD" id="cd23157">
    <property type="entry name" value="Prefoldin_5"/>
    <property type="match status" value="1"/>
</dbReference>
<dbReference type="Proteomes" id="UP000789572">
    <property type="component" value="Unassembled WGS sequence"/>
</dbReference>
<comment type="caution">
    <text evidence="3">The sequence shown here is derived from an EMBL/GenBank/DDBJ whole genome shotgun (WGS) entry which is preliminary data.</text>
</comment>
<dbReference type="InterPro" id="IPR009053">
    <property type="entry name" value="Prefoldin"/>
</dbReference>
<dbReference type="Gene3D" id="1.10.287.370">
    <property type="match status" value="2"/>
</dbReference>
<proteinExistence type="inferred from homology"/>
<comment type="similarity">
    <text evidence="1">Belongs to the prefoldin subunit alpha family.</text>
</comment>
<evidence type="ECO:0000313" key="4">
    <source>
        <dbReference type="Proteomes" id="UP000789572"/>
    </source>
</evidence>
<keyword evidence="2" id="KW-0175">Coiled coil</keyword>
<protein>
    <submittedName>
        <fullName evidence="3">8319_t:CDS:1</fullName>
    </submittedName>
</protein>